<evidence type="ECO:0000313" key="1">
    <source>
        <dbReference type="EMBL" id="GAA4863402.1"/>
    </source>
</evidence>
<comment type="caution">
    <text evidence="1">The sequence shown here is derived from an EMBL/GenBank/DDBJ whole genome shotgun (WGS) entry which is preliminary data.</text>
</comment>
<evidence type="ECO:0000313" key="2">
    <source>
        <dbReference type="Proteomes" id="UP001501752"/>
    </source>
</evidence>
<accession>A0ABP9E023</accession>
<keyword evidence="2" id="KW-1185">Reference proteome</keyword>
<gene>
    <name evidence="1" type="ORF">GCM10023235_47030</name>
</gene>
<dbReference type="EMBL" id="BAABIS010000001">
    <property type="protein sequence ID" value="GAA4863402.1"/>
    <property type="molecule type" value="Genomic_DNA"/>
</dbReference>
<reference evidence="2" key="1">
    <citation type="journal article" date="2019" name="Int. J. Syst. Evol. Microbiol.">
        <title>The Global Catalogue of Microorganisms (GCM) 10K type strain sequencing project: providing services to taxonomists for standard genome sequencing and annotation.</title>
        <authorList>
            <consortium name="The Broad Institute Genomics Platform"/>
            <consortium name="The Broad Institute Genome Sequencing Center for Infectious Disease"/>
            <person name="Wu L."/>
            <person name="Ma J."/>
        </authorList>
    </citation>
    <scope>NUCLEOTIDE SEQUENCE [LARGE SCALE GENOMIC DNA]</scope>
    <source>
        <strain evidence="2">JCM 13006</strain>
    </source>
</reference>
<organism evidence="1 2">
    <name type="scientific">Kitasatospora terrestris</name>
    <dbReference type="NCBI Taxonomy" id="258051"/>
    <lineage>
        <taxon>Bacteria</taxon>
        <taxon>Bacillati</taxon>
        <taxon>Actinomycetota</taxon>
        <taxon>Actinomycetes</taxon>
        <taxon>Kitasatosporales</taxon>
        <taxon>Streptomycetaceae</taxon>
        <taxon>Kitasatospora</taxon>
    </lineage>
</organism>
<name>A0ABP9E023_9ACTN</name>
<dbReference type="Proteomes" id="UP001501752">
    <property type="component" value="Unassembled WGS sequence"/>
</dbReference>
<proteinExistence type="predicted"/>
<protein>
    <submittedName>
        <fullName evidence="1">Uncharacterized protein</fullName>
    </submittedName>
</protein>
<sequence>MTTIAEEMNTLRLRRLKILDDYHQAQGRLRRGVDALLREVDNEIRQLGDRSSSLPCLVRCTPGPSLTVYHSADAPCGRVHDRRNFREMPEVEAMDASPHVYLERCTACYWRSAATTHGKRLLNA</sequence>